<gene>
    <name evidence="2" type="ORF">AX774_g11</name>
</gene>
<keyword evidence="3" id="KW-1185">Reference proteome</keyword>
<comment type="caution">
    <text evidence="2">The sequence shown here is derived from an EMBL/GenBank/DDBJ whole genome shotgun (WGS) entry which is preliminary data.</text>
</comment>
<organism evidence="2 3">
    <name type="scientific">Zancudomyces culisetae</name>
    <name type="common">Gut fungus</name>
    <name type="synonym">Smittium culisetae</name>
    <dbReference type="NCBI Taxonomy" id="1213189"/>
    <lineage>
        <taxon>Eukaryota</taxon>
        <taxon>Fungi</taxon>
        <taxon>Fungi incertae sedis</taxon>
        <taxon>Zoopagomycota</taxon>
        <taxon>Kickxellomycotina</taxon>
        <taxon>Harpellomycetes</taxon>
        <taxon>Harpellales</taxon>
        <taxon>Legeriomycetaceae</taxon>
        <taxon>Zancudomyces</taxon>
    </lineage>
</organism>
<evidence type="ECO:0000256" key="1">
    <source>
        <dbReference type="SAM" id="MobiDB-lite"/>
    </source>
</evidence>
<accession>A0A1R1PZP5</accession>
<reference evidence="3" key="1">
    <citation type="submission" date="2017-01" db="EMBL/GenBank/DDBJ databases">
        <authorList>
            <person name="Wang Y."/>
            <person name="White M."/>
            <person name="Kvist S."/>
            <person name="Moncalvo J.-M."/>
        </authorList>
    </citation>
    <scope>NUCLEOTIDE SEQUENCE [LARGE SCALE GENOMIC DNA]</scope>
    <source>
        <strain evidence="3">COL-18-3</strain>
    </source>
</reference>
<dbReference type="EMBL" id="LSSK01000001">
    <property type="protein sequence ID" value="OMH86423.1"/>
    <property type="molecule type" value="Genomic_DNA"/>
</dbReference>
<evidence type="ECO:0000313" key="2">
    <source>
        <dbReference type="EMBL" id="OMH86423.1"/>
    </source>
</evidence>
<feature type="region of interest" description="Disordered" evidence="1">
    <location>
        <begin position="102"/>
        <end position="125"/>
    </location>
</feature>
<sequence length="125" mass="13826">MQDLMYGLGLALTLAMGITVGTNFTRYITQKDFSSGPTTGPYSDTLGNPWCFLFIPVAIVTTCISTRVSYKKISIITVLFSCAYLAKQLILERTDEEYAHHNQNSNNNLSIPKHGAGTTRKLKCI</sequence>
<dbReference type="Proteomes" id="UP000188320">
    <property type="component" value="Unassembled WGS sequence"/>
</dbReference>
<protein>
    <submittedName>
        <fullName evidence="2">Uncharacterized protein</fullName>
    </submittedName>
</protein>
<proteinExistence type="predicted"/>
<dbReference type="AlphaFoldDB" id="A0A1R1PZP5"/>
<name>A0A1R1PZP5_ZANCU</name>
<evidence type="ECO:0000313" key="3">
    <source>
        <dbReference type="Proteomes" id="UP000188320"/>
    </source>
</evidence>